<dbReference type="RefSeq" id="XP_035340824.1">
    <property type="nucleotide sequence ID" value="XM_035484931.1"/>
</dbReference>
<keyword evidence="1" id="KW-0812">Transmembrane</keyword>
<keyword evidence="1" id="KW-0472">Membrane</keyword>
<keyword evidence="2" id="KW-0732">Signal</keyword>
<evidence type="ECO:0000256" key="1">
    <source>
        <dbReference type="SAM" id="Phobius"/>
    </source>
</evidence>
<gene>
    <name evidence="3" type="ORF">TRUGW13939_01733</name>
</gene>
<feature type="transmembrane region" description="Helical" evidence="1">
    <location>
        <begin position="230"/>
        <end position="250"/>
    </location>
</feature>
<accession>A0A7H8QM83</accession>
<evidence type="ECO:0000256" key="2">
    <source>
        <dbReference type="SAM" id="SignalP"/>
    </source>
</evidence>
<reference evidence="4" key="1">
    <citation type="submission" date="2020-06" db="EMBL/GenBank/DDBJ databases">
        <title>A chromosome-scale genome assembly of Talaromyces rugulosus W13939.</title>
        <authorList>
            <person name="Wang B."/>
            <person name="Guo L."/>
            <person name="Ye K."/>
            <person name="Wang L."/>
        </authorList>
    </citation>
    <scope>NUCLEOTIDE SEQUENCE [LARGE SCALE GENOMIC DNA]</scope>
    <source>
        <strain evidence="4">W13939</strain>
    </source>
</reference>
<evidence type="ECO:0000313" key="4">
    <source>
        <dbReference type="Proteomes" id="UP000509510"/>
    </source>
</evidence>
<organism evidence="3 4">
    <name type="scientific">Talaromyces rugulosus</name>
    <name type="common">Penicillium rugulosum</name>
    <dbReference type="NCBI Taxonomy" id="121627"/>
    <lineage>
        <taxon>Eukaryota</taxon>
        <taxon>Fungi</taxon>
        <taxon>Dikarya</taxon>
        <taxon>Ascomycota</taxon>
        <taxon>Pezizomycotina</taxon>
        <taxon>Eurotiomycetes</taxon>
        <taxon>Eurotiomycetidae</taxon>
        <taxon>Eurotiales</taxon>
        <taxon>Trichocomaceae</taxon>
        <taxon>Talaromyces</taxon>
        <taxon>Talaromyces sect. Islandici</taxon>
    </lineage>
</organism>
<dbReference type="OrthoDB" id="4503744at2759"/>
<dbReference type="Proteomes" id="UP000509510">
    <property type="component" value="Chromosome I"/>
</dbReference>
<protein>
    <recommendedName>
        <fullName evidence="5">Mid2 domain-containing protein</fullName>
    </recommendedName>
</protein>
<dbReference type="EMBL" id="CP055898">
    <property type="protein sequence ID" value="QKX54645.1"/>
    <property type="molecule type" value="Genomic_DNA"/>
</dbReference>
<dbReference type="GeneID" id="55989243"/>
<dbReference type="AlphaFoldDB" id="A0A7H8QM83"/>
<name>A0A7H8QM83_TALRU</name>
<feature type="chain" id="PRO_5029009360" description="Mid2 domain-containing protein" evidence="2">
    <location>
        <begin position="23"/>
        <end position="300"/>
    </location>
</feature>
<dbReference type="KEGG" id="trg:TRUGW13939_01733"/>
<feature type="signal peptide" evidence="2">
    <location>
        <begin position="1"/>
        <end position="22"/>
    </location>
</feature>
<proteinExistence type="predicted"/>
<evidence type="ECO:0008006" key="5">
    <source>
        <dbReference type="Google" id="ProtNLM"/>
    </source>
</evidence>
<sequence length="300" mass="31774">MCLGYKSLALLCSIYSPVVASGATFIDPPAYPQAGYDLATSPSYGLGSTVDIKWMIEPPRNVSLALFQLSGATSLYPYENLFSNLDAGVTSFLWTVQTAKDLGFSHNFWMCLFEENTTHAAACTNFFNITSTDAGIQAPVTTGSGLTTQTRKYSTNTQTSVPTIITAPDIVPKPIATATASSISTSGPIAMPTYIISSTSTSTATSISTPASTMIPSTPAPSGLSTLAKAGLGIGVAVGALFLAGAGFLARTHWKRWRETPIETNYITRSKMFQSPGSSTSLFQYHRTKTPLPENASGWT</sequence>
<keyword evidence="1" id="KW-1133">Transmembrane helix</keyword>
<evidence type="ECO:0000313" key="3">
    <source>
        <dbReference type="EMBL" id="QKX54645.1"/>
    </source>
</evidence>
<keyword evidence="4" id="KW-1185">Reference proteome</keyword>